<dbReference type="InterPro" id="IPR005234">
    <property type="entry name" value="ScpB_csome_segregation"/>
</dbReference>
<keyword evidence="1" id="KW-0963">Cytoplasm</keyword>
<dbReference type="Proteomes" id="UP000176498">
    <property type="component" value="Unassembled WGS sequence"/>
</dbReference>
<dbReference type="Pfam" id="PF04079">
    <property type="entry name" value="SMC_ScpB"/>
    <property type="match status" value="1"/>
</dbReference>
<protein>
    <submittedName>
        <fullName evidence="6">SMC-Scp complex subunit ScpB</fullName>
    </submittedName>
</protein>
<dbReference type="PANTHER" id="PTHR34298">
    <property type="entry name" value="SEGREGATION AND CONDENSATION PROTEIN B"/>
    <property type="match status" value="1"/>
</dbReference>
<evidence type="ECO:0000256" key="4">
    <source>
        <dbReference type="ARBA" id="ARBA00023306"/>
    </source>
</evidence>
<dbReference type="Gene3D" id="1.10.10.10">
    <property type="entry name" value="Winged helix-like DNA-binding domain superfamily/Winged helix DNA-binding domain"/>
    <property type="match status" value="2"/>
</dbReference>
<evidence type="ECO:0000256" key="5">
    <source>
        <dbReference type="SAM" id="Coils"/>
    </source>
</evidence>
<keyword evidence="5" id="KW-0175">Coiled coil</keyword>
<keyword evidence="2" id="KW-0132">Cell division</keyword>
<dbReference type="PANTHER" id="PTHR34298:SF2">
    <property type="entry name" value="SEGREGATION AND CONDENSATION PROTEIN B"/>
    <property type="match status" value="1"/>
</dbReference>
<dbReference type="AlphaFoldDB" id="A0A1G1XP46"/>
<dbReference type="InterPro" id="IPR036388">
    <property type="entry name" value="WH-like_DNA-bd_sf"/>
</dbReference>
<dbReference type="NCBIfam" id="TIGR00281">
    <property type="entry name" value="SMC-Scp complex subunit ScpB"/>
    <property type="match status" value="1"/>
</dbReference>
<dbReference type="EMBL" id="MHHZ01000013">
    <property type="protein sequence ID" value="OGY41835.1"/>
    <property type="molecule type" value="Genomic_DNA"/>
</dbReference>
<sequence>MSLKSKIESLLFITTRPLPANKIAELVEGDKEEVKAELDKLFEEYNQKEKGINLQKIGSNYQMVTNGDNSKMITDFLKEEITGELTPASLETLTVIAYRGPITRADLELIRGVNCSIILRNLMIRGLIEEIEDKKNMVEKYQITFDFMKHLGITEPAQLPEYEHLNSAEALEQLLKQKQSDQMESIEK</sequence>
<dbReference type="PIRSF" id="PIRSF019345">
    <property type="entry name" value="ScpB"/>
    <property type="match status" value="1"/>
</dbReference>
<name>A0A1G1XP46_9BACT</name>
<proteinExistence type="predicted"/>
<organism evidence="6 7">
    <name type="scientific">Candidatus Buchananbacteria bacterium RBG_13_36_9</name>
    <dbReference type="NCBI Taxonomy" id="1797530"/>
    <lineage>
        <taxon>Bacteria</taxon>
        <taxon>Candidatus Buchananiibacteriota</taxon>
    </lineage>
</organism>
<evidence type="ECO:0000313" key="6">
    <source>
        <dbReference type="EMBL" id="OGY41835.1"/>
    </source>
</evidence>
<feature type="coiled-coil region" evidence="5">
    <location>
        <begin position="24"/>
        <end position="51"/>
    </location>
</feature>
<dbReference type="GO" id="GO:0051304">
    <property type="term" value="P:chromosome separation"/>
    <property type="evidence" value="ECO:0007669"/>
    <property type="project" value="InterPro"/>
</dbReference>
<evidence type="ECO:0000256" key="3">
    <source>
        <dbReference type="ARBA" id="ARBA00022829"/>
    </source>
</evidence>
<evidence type="ECO:0000256" key="1">
    <source>
        <dbReference type="ARBA" id="ARBA00022490"/>
    </source>
</evidence>
<evidence type="ECO:0000313" key="7">
    <source>
        <dbReference type="Proteomes" id="UP000176498"/>
    </source>
</evidence>
<dbReference type="GO" id="GO:0051301">
    <property type="term" value="P:cell division"/>
    <property type="evidence" value="ECO:0007669"/>
    <property type="project" value="UniProtKB-KW"/>
</dbReference>
<keyword evidence="4" id="KW-0131">Cell cycle</keyword>
<comment type="caution">
    <text evidence="6">The sequence shown here is derived from an EMBL/GenBank/DDBJ whole genome shotgun (WGS) entry which is preliminary data.</text>
</comment>
<reference evidence="6 7" key="1">
    <citation type="journal article" date="2016" name="Nat. Commun.">
        <title>Thousands of microbial genomes shed light on interconnected biogeochemical processes in an aquifer system.</title>
        <authorList>
            <person name="Anantharaman K."/>
            <person name="Brown C.T."/>
            <person name="Hug L.A."/>
            <person name="Sharon I."/>
            <person name="Castelle C.J."/>
            <person name="Probst A.J."/>
            <person name="Thomas B.C."/>
            <person name="Singh A."/>
            <person name="Wilkins M.J."/>
            <person name="Karaoz U."/>
            <person name="Brodie E.L."/>
            <person name="Williams K.H."/>
            <person name="Hubbard S.S."/>
            <person name="Banfield J.F."/>
        </authorList>
    </citation>
    <scope>NUCLEOTIDE SEQUENCE [LARGE SCALE GENOMIC DNA]</scope>
</reference>
<gene>
    <name evidence="6" type="ORF">A2Y82_00705</name>
</gene>
<dbReference type="SUPFAM" id="SSF46785">
    <property type="entry name" value="Winged helix' DNA-binding domain"/>
    <property type="match status" value="2"/>
</dbReference>
<accession>A0A1G1XP46</accession>
<keyword evidence="3" id="KW-0159">Chromosome partition</keyword>
<dbReference type="InterPro" id="IPR036390">
    <property type="entry name" value="WH_DNA-bd_sf"/>
</dbReference>
<evidence type="ECO:0000256" key="2">
    <source>
        <dbReference type="ARBA" id="ARBA00022618"/>
    </source>
</evidence>